<organism evidence="1">
    <name type="scientific">Clastoptera arizonana</name>
    <name type="common">Arizona spittle bug</name>
    <dbReference type="NCBI Taxonomy" id="38151"/>
    <lineage>
        <taxon>Eukaryota</taxon>
        <taxon>Metazoa</taxon>
        <taxon>Ecdysozoa</taxon>
        <taxon>Arthropoda</taxon>
        <taxon>Hexapoda</taxon>
        <taxon>Insecta</taxon>
        <taxon>Pterygota</taxon>
        <taxon>Neoptera</taxon>
        <taxon>Paraneoptera</taxon>
        <taxon>Hemiptera</taxon>
        <taxon>Auchenorrhyncha</taxon>
        <taxon>Cercopoidea</taxon>
        <taxon>Clastopteridae</taxon>
        <taxon>Clastoptera</taxon>
    </lineage>
</organism>
<feature type="non-terminal residue" evidence="1">
    <location>
        <position position="115"/>
    </location>
</feature>
<protein>
    <submittedName>
        <fullName evidence="1">Uncharacterized protein</fullName>
    </submittedName>
</protein>
<gene>
    <name evidence="1" type="ORF">g.45080</name>
</gene>
<name>A0A1B6CMS6_9HEMI</name>
<dbReference type="AlphaFoldDB" id="A0A1B6CMS6"/>
<reference evidence="1" key="1">
    <citation type="submission" date="2015-12" db="EMBL/GenBank/DDBJ databases">
        <title>De novo transcriptome assembly of four potential Pierce s Disease insect vectors from Arizona vineyards.</title>
        <authorList>
            <person name="Tassone E.E."/>
        </authorList>
    </citation>
    <scope>NUCLEOTIDE SEQUENCE</scope>
</reference>
<dbReference type="EMBL" id="GEDC01022566">
    <property type="protein sequence ID" value="JAS14732.1"/>
    <property type="molecule type" value="Transcribed_RNA"/>
</dbReference>
<feature type="non-terminal residue" evidence="1">
    <location>
        <position position="1"/>
    </location>
</feature>
<accession>A0A1B6CMS6</accession>
<evidence type="ECO:0000313" key="1">
    <source>
        <dbReference type="EMBL" id="JAS14732.1"/>
    </source>
</evidence>
<proteinExistence type="predicted"/>
<sequence>KRRRYADTQEIFKKNPRKLAEMVKNNQLEALGSRRGIERPGRQEVELLYRELWEKEGETPAVPTRYEVEIAADSERELEPVKLTQVRRMIRLMKPKGAPGKDGIVKEDLNRVEGI</sequence>